<sequence length="629" mass="68054">MKWLSLLLSLPSLVQASPFVPFQNSSAAAAAAAAAAPAASSSDDYVCDYSCSESSCTANVRRDYIIQVQSLEERHLEDAKDLDTTNDRYIYDRIVSDKKAKDLNWAYQSVDSVSIDDEWKSSPDEQRAYIAGITGCTAIAIVSEKGYWMAHFMEPSIKGGGPVSEDRWTDKVLGVLKNPGKEVAFGKRFKHPATLALPKGTLAPDTKPQVFVMSPRNATGGWLYDTRVKKIIELLGFPNAKVNEKSYIKDPSRFKEFEKKSNGKMMVEYSPEQLNEEYKRRKPNKAIWRVYMEDTMTEHLWDDPPKCDTKTSESSDNGKRAANADKSNTACPAKSSSSSSDSRTSGSASATSHAGTTASATSAPQASSTANKGNCPAGKILDPAEGGQDQNTKDPKCIADDDSKCAAGQKAATRKLELVDDADWTPDCAPDDGKDHECKDTNTYDHREIINGKIQHSCRSTRKSQRDQQDAYAKNSKDAAADKANEDKTAEEERKEKAKRTRTGWCFVALAGVEAPDFTNEIVNAMSQDEIDGLTGLWADDGIPAPPGEGDIPDQNVKFTEVGHVTGLVSADAGWGSLFTALGKIFGKAGDDAAGATKADSSATKGSPGWVQGRSRSKSPRCSQGLQQG</sequence>
<feature type="compositionally biased region" description="Basic and acidic residues" evidence="1">
    <location>
        <begin position="299"/>
        <end position="323"/>
    </location>
</feature>
<dbReference type="HOGENOM" id="CLU_434763_0_0_1"/>
<feature type="compositionally biased region" description="Low complexity" evidence="1">
    <location>
        <begin position="327"/>
        <end position="370"/>
    </location>
</feature>
<evidence type="ECO:0000256" key="1">
    <source>
        <dbReference type="SAM" id="MobiDB-lite"/>
    </source>
</evidence>
<evidence type="ECO:0000313" key="4">
    <source>
        <dbReference type="Proteomes" id="UP000012174"/>
    </source>
</evidence>
<dbReference type="EMBL" id="KB707280">
    <property type="protein sequence ID" value="EMR63085.1"/>
    <property type="molecule type" value="Genomic_DNA"/>
</dbReference>
<protein>
    <submittedName>
        <fullName evidence="3">Uncharacterized protein</fullName>
    </submittedName>
</protein>
<evidence type="ECO:0000313" key="3">
    <source>
        <dbReference type="EMBL" id="EMR63085.1"/>
    </source>
</evidence>
<keyword evidence="4" id="KW-1185">Reference proteome</keyword>
<feature type="region of interest" description="Disordered" evidence="1">
    <location>
        <begin position="454"/>
        <end position="496"/>
    </location>
</feature>
<dbReference type="KEGG" id="ela:UCREL1_9960"/>
<keyword evidence="2" id="KW-0732">Signal</keyword>
<feature type="compositionally biased region" description="Basic and acidic residues" evidence="1">
    <location>
        <begin position="464"/>
        <end position="496"/>
    </location>
</feature>
<dbReference type="eggNOG" id="ENOG502SPKB">
    <property type="taxonomic scope" value="Eukaryota"/>
</dbReference>
<evidence type="ECO:0000256" key="2">
    <source>
        <dbReference type="SAM" id="SignalP"/>
    </source>
</evidence>
<feature type="region of interest" description="Disordered" evidence="1">
    <location>
        <begin position="592"/>
        <end position="629"/>
    </location>
</feature>
<dbReference type="OrthoDB" id="3886018at2759"/>
<dbReference type="Proteomes" id="UP000012174">
    <property type="component" value="Unassembled WGS sequence"/>
</dbReference>
<reference evidence="4" key="1">
    <citation type="journal article" date="2013" name="Genome Announc.">
        <title>Draft genome sequence of the grapevine dieback fungus Eutypa lata UCR-EL1.</title>
        <authorList>
            <person name="Blanco-Ulate B."/>
            <person name="Rolshausen P.E."/>
            <person name="Cantu D."/>
        </authorList>
    </citation>
    <scope>NUCLEOTIDE SEQUENCE [LARGE SCALE GENOMIC DNA]</scope>
    <source>
        <strain evidence="4">UCR-EL1</strain>
    </source>
</reference>
<name>M7T8W8_EUTLA</name>
<feature type="compositionally biased region" description="Low complexity" evidence="1">
    <location>
        <begin position="592"/>
        <end position="605"/>
    </location>
</feature>
<feature type="region of interest" description="Disordered" evidence="1">
    <location>
        <begin position="299"/>
        <end position="395"/>
    </location>
</feature>
<feature type="chain" id="PRO_5004085638" evidence="2">
    <location>
        <begin position="17"/>
        <end position="629"/>
    </location>
</feature>
<dbReference type="AlphaFoldDB" id="M7T8W8"/>
<feature type="compositionally biased region" description="Polar residues" evidence="1">
    <location>
        <begin position="620"/>
        <end position="629"/>
    </location>
</feature>
<organism evidence="3 4">
    <name type="scientific">Eutypa lata (strain UCR-EL1)</name>
    <name type="common">Grapevine dieback disease fungus</name>
    <name type="synonym">Eutypa armeniacae</name>
    <dbReference type="NCBI Taxonomy" id="1287681"/>
    <lineage>
        <taxon>Eukaryota</taxon>
        <taxon>Fungi</taxon>
        <taxon>Dikarya</taxon>
        <taxon>Ascomycota</taxon>
        <taxon>Pezizomycotina</taxon>
        <taxon>Sordariomycetes</taxon>
        <taxon>Xylariomycetidae</taxon>
        <taxon>Xylariales</taxon>
        <taxon>Diatrypaceae</taxon>
        <taxon>Eutypa</taxon>
    </lineage>
</organism>
<feature type="signal peptide" evidence="2">
    <location>
        <begin position="1"/>
        <end position="16"/>
    </location>
</feature>
<gene>
    <name evidence="3" type="ORF">UCREL1_9960</name>
</gene>
<accession>M7T8W8</accession>
<proteinExistence type="predicted"/>